<dbReference type="GO" id="GO:0016787">
    <property type="term" value="F:hydrolase activity"/>
    <property type="evidence" value="ECO:0007669"/>
    <property type="project" value="UniProtKB-KW"/>
</dbReference>
<name>A0A366IES0_9MICO</name>
<dbReference type="InterPro" id="IPR036388">
    <property type="entry name" value="WH-like_DNA-bd_sf"/>
</dbReference>
<dbReference type="SMART" id="SM00849">
    <property type="entry name" value="Lactamase_B"/>
    <property type="match status" value="1"/>
</dbReference>
<dbReference type="Gene3D" id="3.60.15.10">
    <property type="entry name" value="Ribonuclease Z/Hydroxyacylglutathione hydrolase-like"/>
    <property type="match status" value="1"/>
</dbReference>
<dbReference type="AlphaFoldDB" id="A0A366IES0"/>
<dbReference type="CDD" id="cd16278">
    <property type="entry name" value="metallo-hydrolase-like_MBL-fold"/>
    <property type="match status" value="1"/>
</dbReference>
<proteinExistence type="predicted"/>
<dbReference type="InterPro" id="IPR001279">
    <property type="entry name" value="Metallo-B-lactamas"/>
</dbReference>
<dbReference type="PANTHER" id="PTHR23131:SF0">
    <property type="entry name" value="ENDORIBONUCLEASE LACTB2"/>
    <property type="match status" value="1"/>
</dbReference>
<evidence type="ECO:0000259" key="1">
    <source>
        <dbReference type="SMART" id="SM00849"/>
    </source>
</evidence>
<dbReference type="RefSeq" id="WP_113904959.1">
    <property type="nucleotide sequence ID" value="NZ_QNSB01000010.1"/>
</dbReference>
<dbReference type="Proteomes" id="UP000253509">
    <property type="component" value="Unassembled WGS sequence"/>
</dbReference>
<evidence type="ECO:0000313" key="2">
    <source>
        <dbReference type="EMBL" id="RBP69872.1"/>
    </source>
</evidence>
<keyword evidence="3" id="KW-1185">Reference proteome</keyword>
<organism evidence="2 3">
    <name type="scientific">Brevibacterium celere</name>
    <dbReference type="NCBI Taxonomy" id="225845"/>
    <lineage>
        <taxon>Bacteria</taxon>
        <taxon>Bacillati</taxon>
        <taxon>Actinomycetota</taxon>
        <taxon>Actinomycetes</taxon>
        <taxon>Micrococcales</taxon>
        <taxon>Brevibacteriaceae</taxon>
        <taxon>Brevibacterium</taxon>
    </lineage>
</organism>
<keyword evidence="2" id="KW-0378">Hydrolase</keyword>
<comment type="caution">
    <text evidence="2">The sequence shown here is derived from an EMBL/GenBank/DDBJ whole genome shotgun (WGS) entry which is preliminary data.</text>
</comment>
<dbReference type="Pfam" id="PF00753">
    <property type="entry name" value="Lactamase_B"/>
    <property type="match status" value="1"/>
</dbReference>
<dbReference type="EMBL" id="QNSB01000010">
    <property type="protein sequence ID" value="RBP69872.1"/>
    <property type="molecule type" value="Genomic_DNA"/>
</dbReference>
<protein>
    <submittedName>
        <fullName evidence="2">Glyoxylase-like metal-dependent hydrolase (Beta-lactamase superfamily II)</fullName>
    </submittedName>
</protein>
<gene>
    <name evidence="2" type="ORF">DFO65_11028</name>
</gene>
<dbReference type="InterPro" id="IPR050662">
    <property type="entry name" value="Sec-metab_biosynth-thioest"/>
</dbReference>
<feature type="domain" description="Metallo-beta-lactamase" evidence="1">
    <location>
        <begin position="15"/>
        <end position="180"/>
    </location>
</feature>
<evidence type="ECO:0000313" key="3">
    <source>
        <dbReference type="Proteomes" id="UP000253509"/>
    </source>
</evidence>
<dbReference type="InterPro" id="IPR036866">
    <property type="entry name" value="RibonucZ/Hydroxyglut_hydro"/>
</dbReference>
<reference evidence="2 3" key="1">
    <citation type="submission" date="2018-06" db="EMBL/GenBank/DDBJ databases">
        <title>Freshwater and sediment microbial communities from various areas in North America, analyzing microbe dynamics in response to fracking.</title>
        <authorList>
            <person name="Lamendella R."/>
        </authorList>
    </citation>
    <scope>NUCLEOTIDE SEQUENCE [LARGE SCALE GENOMIC DNA]</scope>
    <source>
        <strain evidence="2 3">3b_TX</strain>
    </source>
</reference>
<dbReference type="Gene3D" id="1.10.10.10">
    <property type="entry name" value="Winged helix-like DNA-binding domain superfamily/Winged helix DNA-binding domain"/>
    <property type="match status" value="1"/>
</dbReference>
<accession>A0A366IES0</accession>
<sequence length="255" mass="27810">MRIRANNPSPMTLTGTNTYVLVARDDRSALLIDPGPELAAHRDAILAEVGERRLAAIVLTHQHADHSEMLGSVDQWAPDVPVHAVLPEFSRHARPVRDGDTIAFGGDEADVVRIVATPGHTMDSISVLHDGVLYSGDTVLGEGTTIVTHPQGSLEHYLDSLDRLTALLEAGEYSRIEPAHGPTIDHPAEVLDHYRRHRRERIAQVRAALDQGARTAAEVCDIVYHDIDPSVRGAAEQIVRAQLSYLGALRPDDHA</sequence>
<dbReference type="SUPFAM" id="SSF56281">
    <property type="entry name" value="Metallo-hydrolase/oxidoreductase"/>
    <property type="match status" value="1"/>
</dbReference>
<dbReference type="PANTHER" id="PTHR23131">
    <property type="entry name" value="ENDORIBONUCLEASE LACTB2"/>
    <property type="match status" value="1"/>
</dbReference>